<reference evidence="2" key="1">
    <citation type="journal article" date="2019" name="Int. J. Syst. Evol. Microbiol.">
        <title>The Global Catalogue of Microorganisms (GCM) 10K type strain sequencing project: providing services to taxonomists for standard genome sequencing and annotation.</title>
        <authorList>
            <consortium name="The Broad Institute Genomics Platform"/>
            <consortium name="The Broad Institute Genome Sequencing Center for Infectious Disease"/>
            <person name="Wu L."/>
            <person name="Ma J."/>
        </authorList>
    </citation>
    <scope>NUCLEOTIDE SEQUENCE [LARGE SCALE GENOMIC DNA]</scope>
    <source>
        <strain evidence="2">JCM 19134</strain>
    </source>
</reference>
<proteinExistence type="predicted"/>
<comment type="caution">
    <text evidence="1">The sequence shown here is derived from an EMBL/GenBank/DDBJ whole genome shotgun (WGS) entry which is preliminary data.</text>
</comment>
<dbReference type="EMBL" id="BAABLX010000068">
    <property type="protein sequence ID" value="GAA4955387.1"/>
    <property type="molecule type" value="Genomic_DNA"/>
</dbReference>
<evidence type="ECO:0000313" key="2">
    <source>
        <dbReference type="Proteomes" id="UP001409585"/>
    </source>
</evidence>
<accession>A0AAV3U7Z0</accession>
<sequence>MIAGNPSWLELSAPLMGGWRCGGKGHNDHNLCFMGLDLTQVLAHGLQQRLKHFWRGADHMAIVEEVVATFKVTD</sequence>
<name>A0AAV3U7Z0_9ALTE</name>
<organism evidence="1 2">
    <name type="scientific">Halioxenophilus aromaticivorans</name>
    <dbReference type="NCBI Taxonomy" id="1306992"/>
    <lineage>
        <taxon>Bacteria</taxon>
        <taxon>Pseudomonadati</taxon>
        <taxon>Pseudomonadota</taxon>
        <taxon>Gammaproteobacteria</taxon>
        <taxon>Alteromonadales</taxon>
        <taxon>Alteromonadaceae</taxon>
        <taxon>Halioxenophilus</taxon>
    </lineage>
</organism>
<dbReference type="Proteomes" id="UP001409585">
    <property type="component" value="Unassembled WGS sequence"/>
</dbReference>
<protein>
    <submittedName>
        <fullName evidence="1">Uncharacterized protein</fullName>
    </submittedName>
</protein>
<keyword evidence="2" id="KW-1185">Reference proteome</keyword>
<gene>
    <name evidence="1" type="ORF">GCM10025791_39450</name>
</gene>
<dbReference type="AlphaFoldDB" id="A0AAV3U7Z0"/>
<evidence type="ECO:0000313" key="1">
    <source>
        <dbReference type="EMBL" id="GAA4955387.1"/>
    </source>
</evidence>